<dbReference type="Pfam" id="PF00583">
    <property type="entry name" value="Acetyltransf_1"/>
    <property type="match status" value="1"/>
</dbReference>
<dbReference type="CDD" id="cd04301">
    <property type="entry name" value="NAT_SF"/>
    <property type="match status" value="1"/>
</dbReference>
<dbReference type="STRING" id="1548208.AXK12_01900"/>
<protein>
    <recommendedName>
        <fullName evidence="3">amino-acid N-acetyltransferase</fullName>
        <ecNumber evidence="3">2.3.1.1</ecNumber>
    </recommendedName>
</protein>
<reference evidence="8 9" key="1">
    <citation type="submission" date="2016-02" db="EMBL/GenBank/DDBJ databases">
        <authorList>
            <person name="Wen L."/>
            <person name="He K."/>
            <person name="Yang H."/>
        </authorList>
    </citation>
    <scope>NUCLEOTIDE SEQUENCE [LARGE SCALE GENOMIC DNA]</scope>
    <source>
        <strain evidence="8 9">CV41</strain>
    </source>
</reference>
<evidence type="ECO:0000256" key="4">
    <source>
        <dbReference type="ARBA" id="ARBA00022679"/>
    </source>
</evidence>
<gene>
    <name evidence="8" type="ORF">AXK12_01900</name>
</gene>
<proteinExistence type="inferred from homology"/>
<dbReference type="EC" id="2.3.1.1" evidence="3"/>
<evidence type="ECO:0000313" key="9">
    <source>
        <dbReference type="Proteomes" id="UP000071392"/>
    </source>
</evidence>
<dbReference type="SUPFAM" id="SSF53633">
    <property type="entry name" value="Carbamate kinase-like"/>
    <property type="match status" value="1"/>
</dbReference>
<comment type="similarity">
    <text evidence="2">Belongs to the acetyltransferase family. ArgA subfamily.</text>
</comment>
<dbReference type="InterPro" id="IPR001048">
    <property type="entry name" value="Asp/Glu/Uridylate_kinase"/>
</dbReference>
<comment type="caution">
    <text evidence="8">The sequence shown here is derived from an EMBL/GenBank/DDBJ whole genome shotgun (WGS) entry which is preliminary data.</text>
</comment>
<keyword evidence="5" id="KW-0012">Acyltransferase</keyword>
<dbReference type="HAMAP" id="MF_01105">
    <property type="entry name" value="N_acetyl_glu_synth"/>
    <property type="match status" value="1"/>
</dbReference>
<evidence type="ECO:0000313" key="8">
    <source>
        <dbReference type="EMBL" id="KXU37380.1"/>
    </source>
</evidence>
<dbReference type="Pfam" id="PF00696">
    <property type="entry name" value="AA_kinase"/>
    <property type="match status" value="1"/>
</dbReference>
<dbReference type="GO" id="GO:0005737">
    <property type="term" value="C:cytoplasm"/>
    <property type="evidence" value="ECO:0007669"/>
    <property type="project" value="InterPro"/>
</dbReference>
<sequence length="448" mass="48711">MSATPALATAKAAALAATIKPTDLRGILQYVPRFQGQIFVIAFDGSIVADDNFGNLLVDVAVLRSLGIKVVIAHGIGQQLRELAQLRSVPLSDVEGTGITDAPTLDLAIRASARVSHLILEGLAQNNLKGASTNAVRALPVGIIRGIDQQFTAKVDRVDKDFLHSLINSQVIPVVSPLAFGPDGRSLRVNSDLLAAELAKALHATKIIYLTPHPGLEIGGTVQPQIAIEALRAQLDRAPDQLAEQCRSKARHAVYAIDNGTPRVHIVDGRLLDGLLNEIFSGEGVGTLIYGNDYQQIRKANRRDVRFIYSLTRSAVKREELVQRTQQAIDKTIDQFYVFEIDENIIACVTLILYPPDTAGAPKLAELGALYVLPFYQNRGIGRKLVEYACLMAKKQGASKILALSTQSYGFFTNNLGFSEVDKSILPEARLRQHEESGRNAKVLARTL</sequence>
<dbReference type="Proteomes" id="UP000071392">
    <property type="component" value="Unassembled WGS sequence"/>
</dbReference>
<dbReference type="InterPro" id="IPR010167">
    <property type="entry name" value="NH2A_AcTrfase"/>
</dbReference>
<keyword evidence="4" id="KW-0808">Transferase</keyword>
<dbReference type="InterPro" id="IPR000182">
    <property type="entry name" value="GNAT_dom"/>
</dbReference>
<evidence type="ECO:0000256" key="2">
    <source>
        <dbReference type="ARBA" id="ARBA00009145"/>
    </source>
</evidence>
<dbReference type="GO" id="GO:0004042">
    <property type="term" value="F:L-glutamate N-acetyltransferase activity"/>
    <property type="evidence" value="ECO:0007669"/>
    <property type="project" value="InterPro"/>
</dbReference>
<evidence type="ECO:0000256" key="1">
    <source>
        <dbReference type="ARBA" id="ARBA00004925"/>
    </source>
</evidence>
<comment type="catalytic activity">
    <reaction evidence="6">
        <text>L-glutamate + acetyl-CoA = N-acetyl-L-glutamate + CoA + H(+)</text>
        <dbReference type="Rhea" id="RHEA:24292"/>
        <dbReference type="ChEBI" id="CHEBI:15378"/>
        <dbReference type="ChEBI" id="CHEBI:29985"/>
        <dbReference type="ChEBI" id="CHEBI:44337"/>
        <dbReference type="ChEBI" id="CHEBI:57287"/>
        <dbReference type="ChEBI" id="CHEBI:57288"/>
        <dbReference type="EC" id="2.3.1.1"/>
    </reaction>
</comment>
<evidence type="ECO:0000256" key="6">
    <source>
        <dbReference type="ARBA" id="ARBA00048372"/>
    </source>
</evidence>
<evidence type="ECO:0000256" key="3">
    <source>
        <dbReference type="ARBA" id="ARBA00012697"/>
    </source>
</evidence>
<dbReference type="EMBL" id="LSZP01000009">
    <property type="protein sequence ID" value="KXU37380.1"/>
    <property type="molecule type" value="Genomic_DNA"/>
</dbReference>
<dbReference type="NCBIfam" id="TIGR01890">
    <property type="entry name" value="N-Ac-Glu-synth"/>
    <property type="match status" value="1"/>
</dbReference>
<evidence type="ECO:0000259" key="7">
    <source>
        <dbReference type="PROSITE" id="PS51186"/>
    </source>
</evidence>
<keyword evidence="9" id="KW-1185">Reference proteome</keyword>
<dbReference type="InterPro" id="IPR036393">
    <property type="entry name" value="AceGlu_kinase-like_sf"/>
</dbReference>
<dbReference type="PANTHER" id="PTHR30602:SF12">
    <property type="entry name" value="AMINO-ACID ACETYLTRANSFERASE NAGS1, CHLOROPLASTIC-RELATED"/>
    <property type="match status" value="1"/>
</dbReference>
<dbReference type="OrthoDB" id="9802238at2"/>
<dbReference type="SUPFAM" id="SSF55729">
    <property type="entry name" value="Acyl-CoA N-acyltransferases (Nat)"/>
    <property type="match status" value="1"/>
</dbReference>
<feature type="domain" description="N-acetyltransferase" evidence="7">
    <location>
        <begin position="295"/>
        <end position="448"/>
    </location>
</feature>
<dbReference type="Gene3D" id="3.40.1160.10">
    <property type="entry name" value="Acetylglutamate kinase-like"/>
    <property type="match status" value="1"/>
</dbReference>
<accession>A0A139SSC3</accession>
<evidence type="ECO:0000256" key="5">
    <source>
        <dbReference type="ARBA" id="ARBA00023315"/>
    </source>
</evidence>
<dbReference type="RefSeq" id="WP_068710967.1">
    <property type="nucleotide sequence ID" value="NZ_LSZP01000009.1"/>
</dbReference>
<name>A0A139SSC3_9BACT</name>
<dbReference type="InterPro" id="IPR016181">
    <property type="entry name" value="Acyl_CoA_acyltransferase"/>
</dbReference>
<dbReference type="AlphaFoldDB" id="A0A139SSC3"/>
<dbReference type="GO" id="GO:0006526">
    <property type="term" value="P:L-arginine biosynthetic process"/>
    <property type="evidence" value="ECO:0007669"/>
    <property type="project" value="UniProtKB-UniPathway"/>
</dbReference>
<dbReference type="Gene3D" id="3.40.630.30">
    <property type="match status" value="1"/>
</dbReference>
<dbReference type="UniPathway" id="UPA00068">
    <property type="reaction ID" value="UER00106"/>
</dbReference>
<comment type="pathway">
    <text evidence="1">Amino-acid biosynthesis; L-arginine biosynthesis; N(2)-acetyl-L-ornithine from L-glutamate: step 1/4.</text>
</comment>
<dbReference type="PIRSF" id="PIRSF000423">
    <property type="entry name" value="ArgA"/>
    <property type="match status" value="1"/>
</dbReference>
<dbReference type="PROSITE" id="PS51186">
    <property type="entry name" value="GNAT"/>
    <property type="match status" value="1"/>
</dbReference>
<organism evidence="8 9">
    <name type="scientific">Cephaloticoccus capnophilus</name>
    <dbReference type="NCBI Taxonomy" id="1548208"/>
    <lineage>
        <taxon>Bacteria</taxon>
        <taxon>Pseudomonadati</taxon>
        <taxon>Verrucomicrobiota</taxon>
        <taxon>Opitutia</taxon>
        <taxon>Opitutales</taxon>
        <taxon>Opitutaceae</taxon>
        <taxon>Cephaloticoccus</taxon>
    </lineage>
</organism>
<dbReference type="PANTHER" id="PTHR30602">
    <property type="entry name" value="AMINO-ACID ACETYLTRANSFERASE"/>
    <property type="match status" value="1"/>
</dbReference>